<dbReference type="EMBL" id="AYXT01000009">
    <property type="protein sequence ID" value="ETF02533.1"/>
    <property type="molecule type" value="Genomic_DNA"/>
</dbReference>
<dbReference type="GO" id="GO:0003677">
    <property type="term" value="F:DNA binding"/>
    <property type="evidence" value="ECO:0007669"/>
    <property type="project" value="InterPro"/>
</dbReference>
<keyword evidence="2" id="KW-0805">Transcription regulation</keyword>
<dbReference type="Gene3D" id="1.10.10.10">
    <property type="entry name" value="Winged helix-like DNA-binding domain superfamily/Winged helix DNA-binding domain"/>
    <property type="match status" value="1"/>
</dbReference>
<dbReference type="PANTHER" id="PTHR43133">
    <property type="entry name" value="RNA POLYMERASE ECF-TYPE SIGMA FACTO"/>
    <property type="match status" value="1"/>
</dbReference>
<evidence type="ECO:0000313" key="6">
    <source>
        <dbReference type="EMBL" id="ETF02533.1"/>
    </source>
</evidence>
<dbReference type="Proteomes" id="UP000018733">
    <property type="component" value="Unassembled WGS sequence"/>
</dbReference>
<keyword evidence="4" id="KW-0804">Transcription</keyword>
<dbReference type="SUPFAM" id="SSF88946">
    <property type="entry name" value="Sigma2 domain of RNA polymerase sigma factors"/>
    <property type="match status" value="1"/>
</dbReference>
<evidence type="ECO:0000256" key="2">
    <source>
        <dbReference type="ARBA" id="ARBA00023015"/>
    </source>
</evidence>
<dbReference type="STRING" id="1424334.W822_06635"/>
<dbReference type="eggNOG" id="COG1595">
    <property type="taxonomic scope" value="Bacteria"/>
</dbReference>
<dbReference type="GO" id="GO:0006352">
    <property type="term" value="P:DNA-templated transcription initiation"/>
    <property type="evidence" value="ECO:0007669"/>
    <property type="project" value="InterPro"/>
</dbReference>
<dbReference type="OrthoDB" id="192021at2"/>
<dbReference type="PANTHER" id="PTHR43133:SF63">
    <property type="entry name" value="RNA POLYMERASE SIGMA FACTOR FECI-RELATED"/>
    <property type="match status" value="1"/>
</dbReference>
<dbReference type="SUPFAM" id="SSF88659">
    <property type="entry name" value="Sigma3 and sigma4 domains of RNA polymerase sigma factors"/>
    <property type="match status" value="1"/>
</dbReference>
<dbReference type="InterPro" id="IPR036388">
    <property type="entry name" value="WH-like_DNA-bd_sf"/>
</dbReference>
<protein>
    <submittedName>
        <fullName evidence="6">RNA polymerase subunit sigma-70</fullName>
    </submittedName>
</protein>
<dbReference type="InterPro" id="IPR013324">
    <property type="entry name" value="RNA_pol_sigma_r3/r4-like"/>
</dbReference>
<gene>
    <name evidence="6" type="ORF">W822_06635</name>
</gene>
<evidence type="ECO:0000256" key="1">
    <source>
        <dbReference type="ARBA" id="ARBA00010641"/>
    </source>
</evidence>
<evidence type="ECO:0000256" key="4">
    <source>
        <dbReference type="ARBA" id="ARBA00023163"/>
    </source>
</evidence>
<dbReference type="InterPro" id="IPR013249">
    <property type="entry name" value="RNA_pol_sigma70_r4_t2"/>
</dbReference>
<dbReference type="Pfam" id="PF08281">
    <property type="entry name" value="Sigma70_r4_2"/>
    <property type="match status" value="1"/>
</dbReference>
<evidence type="ECO:0000256" key="3">
    <source>
        <dbReference type="ARBA" id="ARBA00023082"/>
    </source>
</evidence>
<keyword evidence="7" id="KW-1185">Reference proteome</keyword>
<dbReference type="InterPro" id="IPR039425">
    <property type="entry name" value="RNA_pol_sigma-70-like"/>
</dbReference>
<dbReference type="AlphaFoldDB" id="V8QT77"/>
<feature type="domain" description="RNA polymerase sigma factor 70 region 4 type 2" evidence="5">
    <location>
        <begin position="107"/>
        <end position="157"/>
    </location>
</feature>
<evidence type="ECO:0000259" key="5">
    <source>
        <dbReference type="Pfam" id="PF08281"/>
    </source>
</evidence>
<dbReference type="GO" id="GO:0016987">
    <property type="term" value="F:sigma factor activity"/>
    <property type="evidence" value="ECO:0007669"/>
    <property type="project" value="UniProtKB-KW"/>
</dbReference>
<sequence length="168" mass="18983">MSDSPSSSKGWLVYYRGLIGSWAKNNSRSPDAEDAVQNSALKMLGQSQEAVLDPNAYLFRATRNHLINEAKRQARQPVTSLEALAQDDHPLLSDPEAPVRARQLVNALEAALQQLPLKKRQVFVYHRLEGYTHPEIAAKMGISLNTVERYVMDATRHIREKLQNFCEN</sequence>
<dbReference type="InterPro" id="IPR014284">
    <property type="entry name" value="RNA_pol_sigma-70_dom"/>
</dbReference>
<dbReference type="HOGENOM" id="CLU_047691_12_3_4"/>
<comment type="caution">
    <text evidence="6">The sequence shown here is derived from an EMBL/GenBank/DDBJ whole genome shotgun (WGS) entry which is preliminary data.</text>
</comment>
<comment type="similarity">
    <text evidence="1">Belongs to the sigma-70 factor family. ECF subfamily.</text>
</comment>
<dbReference type="CDD" id="cd06171">
    <property type="entry name" value="Sigma70_r4"/>
    <property type="match status" value="1"/>
</dbReference>
<keyword evidence="3" id="KW-0731">Sigma factor</keyword>
<dbReference type="InterPro" id="IPR013325">
    <property type="entry name" value="RNA_pol_sigma_r2"/>
</dbReference>
<proteinExistence type="inferred from homology"/>
<dbReference type="Gene3D" id="1.10.1740.10">
    <property type="match status" value="1"/>
</dbReference>
<dbReference type="PATRIC" id="fig|1424334.3.peg.1324"/>
<evidence type="ECO:0000313" key="7">
    <source>
        <dbReference type="Proteomes" id="UP000018733"/>
    </source>
</evidence>
<dbReference type="NCBIfam" id="TIGR02937">
    <property type="entry name" value="sigma70-ECF"/>
    <property type="match status" value="1"/>
</dbReference>
<dbReference type="RefSeq" id="WP_024004311.1">
    <property type="nucleotide sequence ID" value="NZ_KI650979.1"/>
</dbReference>
<name>V8QT77_9BURK</name>
<accession>V8QT77</accession>
<organism evidence="6 7">
    <name type="scientific">Advenella kashmirensis W13003</name>
    <dbReference type="NCBI Taxonomy" id="1424334"/>
    <lineage>
        <taxon>Bacteria</taxon>
        <taxon>Pseudomonadati</taxon>
        <taxon>Pseudomonadota</taxon>
        <taxon>Betaproteobacteria</taxon>
        <taxon>Burkholderiales</taxon>
        <taxon>Alcaligenaceae</taxon>
    </lineage>
</organism>
<reference evidence="6 7" key="1">
    <citation type="journal article" date="2014" name="Genome Announc.">
        <title>Draft Genome Sequence of Advenella kashmirensis Strain W13003, a Polycyclic Aromatic Hydrocarbon-Degrading Bacterium.</title>
        <authorList>
            <person name="Wang X."/>
            <person name="Jin D."/>
            <person name="Zhou L."/>
            <person name="Wu L."/>
            <person name="An W."/>
            <person name="Zhao L."/>
        </authorList>
    </citation>
    <scope>NUCLEOTIDE SEQUENCE [LARGE SCALE GENOMIC DNA]</scope>
    <source>
        <strain evidence="6 7">W13003</strain>
    </source>
</reference>